<evidence type="ECO:0000259" key="1">
    <source>
        <dbReference type="Pfam" id="PF06985"/>
    </source>
</evidence>
<organism evidence="3 4">
    <name type="scientific">Dichomitus squalens (strain LYAD-421)</name>
    <name type="common">Western red white-rot fungus</name>
    <dbReference type="NCBI Taxonomy" id="732165"/>
    <lineage>
        <taxon>Eukaryota</taxon>
        <taxon>Fungi</taxon>
        <taxon>Dikarya</taxon>
        <taxon>Basidiomycota</taxon>
        <taxon>Agaricomycotina</taxon>
        <taxon>Agaricomycetes</taxon>
        <taxon>Polyporales</taxon>
        <taxon>Polyporaceae</taxon>
        <taxon>Dichomitus</taxon>
    </lineage>
</organism>
<name>R7SHZ0_DICSQ</name>
<dbReference type="PANTHER" id="PTHR10622:SF10">
    <property type="entry name" value="HET DOMAIN-CONTAINING PROTEIN"/>
    <property type="match status" value="1"/>
</dbReference>
<dbReference type="RefSeq" id="XP_007371500.1">
    <property type="nucleotide sequence ID" value="XM_007371438.1"/>
</dbReference>
<accession>R7SHZ0</accession>
<evidence type="ECO:0000259" key="2">
    <source>
        <dbReference type="Pfam" id="PF26640"/>
    </source>
</evidence>
<dbReference type="OMA" id="FCEVSHE"/>
<protein>
    <submittedName>
        <fullName evidence="3">HET-domain-containing protein</fullName>
    </submittedName>
</protein>
<dbReference type="GeneID" id="18845084"/>
<dbReference type="InterPro" id="IPR058525">
    <property type="entry name" value="DUF8212"/>
</dbReference>
<dbReference type="Pfam" id="PF26640">
    <property type="entry name" value="DUF8212"/>
    <property type="match status" value="1"/>
</dbReference>
<feature type="domain" description="DUF8212" evidence="2">
    <location>
        <begin position="231"/>
        <end position="254"/>
    </location>
</feature>
<dbReference type="EMBL" id="JH719501">
    <property type="protein sequence ID" value="EJF55749.1"/>
    <property type="molecule type" value="Genomic_DNA"/>
</dbReference>
<feature type="domain" description="Heterokaryon incompatibility" evidence="1">
    <location>
        <begin position="22"/>
        <end position="119"/>
    </location>
</feature>
<dbReference type="Proteomes" id="UP000053319">
    <property type="component" value="Unassembled WGS sequence"/>
</dbReference>
<dbReference type="AlphaFoldDB" id="R7SHZ0"/>
<dbReference type="HOGENOM" id="CLU_000288_138_0_1"/>
<gene>
    <name evidence="3" type="ORF">DICSQDRAFT_94527</name>
</gene>
<dbReference type="KEGG" id="dsq:DICSQDRAFT_94527"/>
<evidence type="ECO:0000313" key="3">
    <source>
        <dbReference type="EMBL" id="EJF55749.1"/>
    </source>
</evidence>
<evidence type="ECO:0000313" key="4">
    <source>
        <dbReference type="Proteomes" id="UP000053319"/>
    </source>
</evidence>
<dbReference type="InterPro" id="IPR010730">
    <property type="entry name" value="HET"/>
</dbReference>
<reference evidence="3 4" key="1">
    <citation type="journal article" date="2012" name="Science">
        <title>The Paleozoic origin of enzymatic lignin decomposition reconstructed from 31 fungal genomes.</title>
        <authorList>
            <person name="Floudas D."/>
            <person name="Binder M."/>
            <person name="Riley R."/>
            <person name="Barry K."/>
            <person name="Blanchette R.A."/>
            <person name="Henrissat B."/>
            <person name="Martinez A.T."/>
            <person name="Otillar R."/>
            <person name="Spatafora J.W."/>
            <person name="Yadav J.S."/>
            <person name="Aerts A."/>
            <person name="Benoit I."/>
            <person name="Boyd A."/>
            <person name="Carlson A."/>
            <person name="Copeland A."/>
            <person name="Coutinho P.M."/>
            <person name="de Vries R.P."/>
            <person name="Ferreira P."/>
            <person name="Findley K."/>
            <person name="Foster B."/>
            <person name="Gaskell J."/>
            <person name="Glotzer D."/>
            <person name="Gorecki P."/>
            <person name="Heitman J."/>
            <person name="Hesse C."/>
            <person name="Hori C."/>
            <person name="Igarashi K."/>
            <person name="Jurgens J.A."/>
            <person name="Kallen N."/>
            <person name="Kersten P."/>
            <person name="Kohler A."/>
            <person name="Kuees U."/>
            <person name="Kumar T.K.A."/>
            <person name="Kuo A."/>
            <person name="LaButti K."/>
            <person name="Larrondo L.F."/>
            <person name="Lindquist E."/>
            <person name="Ling A."/>
            <person name="Lombard V."/>
            <person name="Lucas S."/>
            <person name="Lundell T."/>
            <person name="Martin R."/>
            <person name="McLaughlin D.J."/>
            <person name="Morgenstern I."/>
            <person name="Morin E."/>
            <person name="Murat C."/>
            <person name="Nagy L.G."/>
            <person name="Nolan M."/>
            <person name="Ohm R.A."/>
            <person name="Patyshakuliyeva A."/>
            <person name="Rokas A."/>
            <person name="Ruiz-Duenas F.J."/>
            <person name="Sabat G."/>
            <person name="Salamov A."/>
            <person name="Samejima M."/>
            <person name="Schmutz J."/>
            <person name="Slot J.C."/>
            <person name="St John F."/>
            <person name="Stenlid J."/>
            <person name="Sun H."/>
            <person name="Sun S."/>
            <person name="Syed K."/>
            <person name="Tsang A."/>
            <person name="Wiebenga A."/>
            <person name="Young D."/>
            <person name="Pisabarro A."/>
            <person name="Eastwood D.C."/>
            <person name="Martin F."/>
            <person name="Cullen D."/>
            <person name="Grigoriev I.V."/>
            <person name="Hibbett D.S."/>
        </authorList>
    </citation>
    <scope>NUCLEOTIDE SEQUENCE [LARGE SCALE GENOMIC DNA]</scope>
    <source>
        <strain evidence="3 4">LYAD-421 SS1</strain>
    </source>
</reference>
<sequence length="284" mass="33032">MRLLNTRTGRFHWFEDPRHVRYAILSHVWSKDKHNPEKTYQDVLRFESEVPEGEPILSKLSSKLRRFCEVSHENGFEFGWADSCCIDKTSSSELSEAITSMYDWYRYAAVCYAFLHDVRKDPEFWRGDFCNSEWFTRGWTLQELLAPTILLFFSQSWDVLGSKQTLAILIQEVTTIDHAVLTFERSLEEVSIARKMSWAASRRTSREEDEAYSLMGIFGVSIPITYGEGRYAYVRLQEEIIRVVPDQSIFGWGPPPSIELPPTTRQYLLASCPKDFEESSALIH</sequence>
<dbReference type="Pfam" id="PF06985">
    <property type="entry name" value="HET"/>
    <property type="match status" value="1"/>
</dbReference>
<feature type="non-terminal residue" evidence="3">
    <location>
        <position position="1"/>
    </location>
</feature>
<dbReference type="PANTHER" id="PTHR10622">
    <property type="entry name" value="HET DOMAIN-CONTAINING PROTEIN"/>
    <property type="match status" value="1"/>
</dbReference>
<proteinExistence type="predicted"/>